<organism evidence="2 3">
    <name type="scientific">Moorena producens (strain JHB)</name>
    <dbReference type="NCBI Taxonomy" id="1454205"/>
    <lineage>
        <taxon>Bacteria</taxon>
        <taxon>Bacillati</taxon>
        <taxon>Cyanobacteriota</taxon>
        <taxon>Cyanophyceae</taxon>
        <taxon>Coleofasciculales</taxon>
        <taxon>Coleofasciculaceae</taxon>
        <taxon>Moorena</taxon>
    </lineage>
</organism>
<evidence type="ECO:0000313" key="3">
    <source>
        <dbReference type="Proteomes" id="UP000176944"/>
    </source>
</evidence>
<dbReference type="AlphaFoldDB" id="A0A1D9FU13"/>
<gene>
    <name evidence="2" type="ORF">BJP36_02110</name>
</gene>
<dbReference type="Proteomes" id="UP000176944">
    <property type="component" value="Chromosome"/>
</dbReference>
<protein>
    <submittedName>
        <fullName evidence="2">Uncharacterized protein</fullName>
    </submittedName>
</protein>
<feature type="transmembrane region" description="Helical" evidence="1">
    <location>
        <begin position="50"/>
        <end position="70"/>
    </location>
</feature>
<reference evidence="3" key="1">
    <citation type="submission" date="2016-10" db="EMBL/GenBank/DDBJ databases">
        <title>Comparative genomics uncovers the prolific and rare metabolic potential of the cyanobacterial genus Moorea.</title>
        <authorList>
            <person name="Leao T."/>
            <person name="Castelao G."/>
            <person name="Korobeynikov A."/>
            <person name="Monroe E.A."/>
            <person name="Podell S."/>
            <person name="Glukhov E."/>
            <person name="Allen E."/>
            <person name="Gerwick W.H."/>
            <person name="Gerwick L."/>
        </authorList>
    </citation>
    <scope>NUCLEOTIDE SEQUENCE [LARGE SCALE GENOMIC DNA]</scope>
    <source>
        <strain evidence="3">JHB</strain>
    </source>
</reference>
<accession>A0A1D9FU13</accession>
<sequence length="77" mass="8920">MLINFPGYRKFQQFEIITIALATATKGQNPLLLVISAIWDNIDFNSYRKFQQFGIISILLATATILKILYCQNFKQF</sequence>
<dbReference type="EMBL" id="CP017708">
    <property type="protein sequence ID" value="AOY78869.1"/>
    <property type="molecule type" value="Genomic_DNA"/>
</dbReference>
<evidence type="ECO:0000256" key="1">
    <source>
        <dbReference type="SAM" id="Phobius"/>
    </source>
</evidence>
<name>A0A1D9FU13_MOOP1</name>
<proteinExistence type="predicted"/>
<keyword evidence="1" id="KW-0472">Membrane</keyword>
<keyword evidence="1" id="KW-1133">Transmembrane helix</keyword>
<keyword evidence="1" id="KW-0812">Transmembrane</keyword>
<evidence type="ECO:0000313" key="2">
    <source>
        <dbReference type="EMBL" id="AOY78869.1"/>
    </source>
</evidence>